<evidence type="ECO:0000313" key="8">
    <source>
        <dbReference type="EMBL" id="KTB31499.1"/>
    </source>
</evidence>
<dbReference type="AlphaFoldDB" id="A0A0W0F586"/>
<dbReference type="InterPro" id="IPR011701">
    <property type="entry name" value="MFS"/>
</dbReference>
<comment type="caution">
    <text evidence="8">The sequence shown here is derived from an EMBL/GenBank/DDBJ whole genome shotgun (WGS) entry which is preliminary data.</text>
</comment>
<feature type="domain" description="Major facilitator superfamily (MFS) profile" evidence="7">
    <location>
        <begin position="73"/>
        <end position="217"/>
    </location>
</feature>
<dbReference type="EMBL" id="LATX01002319">
    <property type="protein sequence ID" value="KTB31499.1"/>
    <property type="molecule type" value="Genomic_DNA"/>
</dbReference>
<evidence type="ECO:0000256" key="1">
    <source>
        <dbReference type="ARBA" id="ARBA00004141"/>
    </source>
</evidence>
<proteinExistence type="predicted"/>
<name>A0A0W0F586_MONRR</name>
<keyword evidence="4 6" id="KW-0472">Membrane</keyword>
<dbReference type="Pfam" id="PF07690">
    <property type="entry name" value="MFS_1"/>
    <property type="match status" value="1"/>
</dbReference>
<comment type="subcellular location">
    <subcellularLocation>
        <location evidence="1">Membrane</location>
        <topology evidence="1">Multi-pass membrane protein</topology>
    </subcellularLocation>
</comment>
<dbReference type="GO" id="GO:0022857">
    <property type="term" value="F:transmembrane transporter activity"/>
    <property type="evidence" value="ECO:0007669"/>
    <property type="project" value="InterPro"/>
</dbReference>
<dbReference type="SUPFAM" id="SSF103473">
    <property type="entry name" value="MFS general substrate transporter"/>
    <property type="match status" value="1"/>
</dbReference>
<dbReference type="Gene3D" id="1.20.1720.10">
    <property type="entry name" value="Multidrug resistance protein D"/>
    <property type="match status" value="1"/>
</dbReference>
<evidence type="ECO:0000256" key="5">
    <source>
        <dbReference type="SAM" id="MobiDB-lite"/>
    </source>
</evidence>
<evidence type="ECO:0000256" key="4">
    <source>
        <dbReference type="ARBA" id="ARBA00023136"/>
    </source>
</evidence>
<evidence type="ECO:0000259" key="7">
    <source>
        <dbReference type="PROSITE" id="PS50850"/>
    </source>
</evidence>
<feature type="transmembrane region" description="Helical" evidence="6">
    <location>
        <begin position="196"/>
        <end position="215"/>
    </location>
</feature>
<dbReference type="PANTHER" id="PTHR23501:SF102">
    <property type="entry name" value="DRUG TRANSPORTER, PUTATIVE (AFU_ORTHOLOGUE AFUA_3G08530)-RELATED"/>
    <property type="match status" value="1"/>
</dbReference>
<reference evidence="8 9" key="1">
    <citation type="submission" date="2015-12" db="EMBL/GenBank/DDBJ databases">
        <title>Draft genome sequence of Moniliophthora roreri, the causal agent of frosty pod rot of cacao.</title>
        <authorList>
            <person name="Aime M.C."/>
            <person name="Diaz-Valderrama J.R."/>
            <person name="Kijpornyongpan T."/>
            <person name="Phillips-Mora W."/>
        </authorList>
    </citation>
    <scope>NUCLEOTIDE SEQUENCE [LARGE SCALE GENOMIC DNA]</scope>
    <source>
        <strain evidence="8 9">MCA 2952</strain>
    </source>
</reference>
<dbReference type="InterPro" id="IPR036259">
    <property type="entry name" value="MFS_trans_sf"/>
</dbReference>
<sequence length="217" mass="23357">MTELQPATGNVQESQIKTADANTQDVPVESKADATHWRDLEVQTLPKNNYAIVLTGLMLSGKSHLSDYLEHLINVSYPQCSLLLWIRLLVLSTALPTIIRDLGGGDAYSWAGTAYLLTGACLTPLYGKLSDILGRKPLLYFVIGIFLVGSALCGASQSFIMFIISRGIQGLGGGGIIQLMMITIGDIVTLEDRPKYAGLNGMVWGIASVLGPLIGRY</sequence>
<evidence type="ECO:0000256" key="6">
    <source>
        <dbReference type="SAM" id="Phobius"/>
    </source>
</evidence>
<feature type="transmembrane region" description="Helical" evidence="6">
    <location>
        <begin position="138"/>
        <end position="164"/>
    </location>
</feature>
<accession>A0A0W0F586</accession>
<dbReference type="GO" id="GO:0005886">
    <property type="term" value="C:plasma membrane"/>
    <property type="evidence" value="ECO:0007669"/>
    <property type="project" value="TreeGrafter"/>
</dbReference>
<dbReference type="PANTHER" id="PTHR23501">
    <property type="entry name" value="MAJOR FACILITATOR SUPERFAMILY"/>
    <property type="match status" value="1"/>
</dbReference>
<dbReference type="PROSITE" id="PS50850">
    <property type="entry name" value="MFS"/>
    <property type="match status" value="1"/>
</dbReference>
<dbReference type="InterPro" id="IPR020846">
    <property type="entry name" value="MFS_dom"/>
</dbReference>
<gene>
    <name evidence="8" type="ORF">WG66_15928</name>
</gene>
<feature type="transmembrane region" description="Helical" evidence="6">
    <location>
        <begin position="171"/>
        <end position="190"/>
    </location>
</feature>
<organism evidence="8 9">
    <name type="scientific">Moniliophthora roreri</name>
    <name type="common">Frosty pod rot fungus</name>
    <name type="synonym">Monilia roreri</name>
    <dbReference type="NCBI Taxonomy" id="221103"/>
    <lineage>
        <taxon>Eukaryota</taxon>
        <taxon>Fungi</taxon>
        <taxon>Dikarya</taxon>
        <taxon>Basidiomycota</taxon>
        <taxon>Agaricomycotina</taxon>
        <taxon>Agaricomycetes</taxon>
        <taxon>Agaricomycetidae</taxon>
        <taxon>Agaricales</taxon>
        <taxon>Marasmiineae</taxon>
        <taxon>Marasmiaceae</taxon>
        <taxon>Moniliophthora</taxon>
    </lineage>
</organism>
<keyword evidence="2 6" id="KW-0812">Transmembrane</keyword>
<evidence type="ECO:0000256" key="2">
    <source>
        <dbReference type="ARBA" id="ARBA00022692"/>
    </source>
</evidence>
<evidence type="ECO:0000313" key="9">
    <source>
        <dbReference type="Proteomes" id="UP000054988"/>
    </source>
</evidence>
<keyword evidence="3 6" id="KW-1133">Transmembrane helix</keyword>
<evidence type="ECO:0000256" key="3">
    <source>
        <dbReference type="ARBA" id="ARBA00022989"/>
    </source>
</evidence>
<feature type="region of interest" description="Disordered" evidence="5">
    <location>
        <begin position="1"/>
        <end position="28"/>
    </location>
</feature>
<feature type="compositionally biased region" description="Polar residues" evidence="5">
    <location>
        <begin position="1"/>
        <end position="25"/>
    </location>
</feature>
<dbReference type="Proteomes" id="UP000054988">
    <property type="component" value="Unassembled WGS sequence"/>
</dbReference>
<protein>
    <recommendedName>
        <fullName evidence="7">Major facilitator superfamily (MFS) profile domain-containing protein</fullName>
    </recommendedName>
</protein>